<gene>
    <name evidence="7 11" type="primary">panB</name>
    <name evidence="11" type="ORF">K0B96_13880</name>
</gene>
<evidence type="ECO:0000313" key="12">
    <source>
        <dbReference type="Proteomes" id="UP000825051"/>
    </source>
</evidence>
<dbReference type="Gene3D" id="3.20.20.60">
    <property type="entry name" value="Phosphoenolpyruvate-binding domains"/>
    <property type="match status" value="1"/>
</dbReference>
<dbReference type="AlphaFoldDB" id="A0A8F9TVJ7"/>
<dbReference type="EC" id="2.1.2.11" evidence="7"/>
<comment type="subcellular location">
    <subcellularLocation>
        <location evidence="7">Cytoplasm</location>
    </subcellularLocation>
</comment>
<evidence type="ECO:0000256" key="5">
    <source>
        <dbReference type="ARBA" id="ARBA00022679"/>
    </source>
</evidence>
<reference evidence="11" key="1">
    <citation type="submission" date="2021-08" db="EMBL/GenBank/DDBJ databases">
        <title>Genome of a novel bacterium of the phylum Verrucomicrobia, Oleiharenicola sp. KSB-15.</title>
        <authorList>
            <person name="Chung J.-H."/>
            <person name="Ahn J.-H."/>
            <person name="Yoon Y."/>
            <person name="Kim D.-Y."/>
            <person name="An S.-H."/>
            <person name="Park I."/>
            <person name="Yeon J."/>
        </authorList>
    </citation>
    <scope>NUCLEOTIDE SEQUENCE</scope>
    <source>
        <strain evidence="11">KSB-15</strain>
    </source>
</reference>
<keyword evidence="12" id="KW-1185">Reference proteome</keyword>
<feature type="binding site" evidence="7 9">
    <location>
        <position position="82"/>
    </location>
    <ligand>
        <name>3-methyl-2-oxobutanoate</name>
        <dbReference type="ChEBI" id="CHEBI:11851"/>
    </ligand>
</feature>
<dbReference type="CDD" id="cd06557">
    <property type="entry name" value="KPHMT-like"/>
    <property type="match status" value="1"/>
</dbReference>
<accession>A0A8F9TVJ7</accession>
<name>A0A8F9TVJ7_9BACT</name>
<dbReference type="Pfam" id="PF02548">
    <property type="entry name" value="Pantoate_transf"/>
    <property type="match status" value="1"/>
</dbReference>
<evidence type="ECO:0000256" key="6">
    <source>
        <dbReference type="ARBA" id="ARBA00056497"/>
    </source>
</evidence>
<keyword evidence="7 10" id="KW-0460">Magnesium</keyword>
<evidence type="ECO:0000256" key="8">
    <source>
        <dbReference type="PIRSR" id="PIRSR000388-1"/>
    </source>
</evidence>
<dbReference type="SUPFAM" id="SSF51621">
    <property type="entry name" value="Phosphoenolpyruvate/pyruvate domain"/>
    <property type="match status" value="1"/>
</dbReference>
<feature type="active site" description="Proton acceptor" evidence="7 8">
    <location>
        <position position="179"/>
    </location>
</feature>
<dbReference type="EMBL" id="CP080507">
    <property type="protein sequence ID" value="QYM78377.1"/>
    <property type="molecule type" value="Genomic_DNA"/>
</dbReference>
<keyword evidence="4 7" id="KW-0566">Pantothenate biosynthesis</keyword>
<evidence type="ECO:0000256" key="10">
    <source>
        <dbReference type="PIRSR" id="PIRSR000388-3"/>
    </source>
</evidence>
<feature type="binding site" evidence="7 10">
    <location>
        <position position="113"/>
    </location>
    <ligand>
        <name>Mg(2+)</name>
        <dbReference type="ChEBI" id="CHEBI:18420"/>
    </ligand>
</feature>
<dbReference type="NCBIfam" id="TIGR00222">
    <property type="entry name" value="panB"/>
    <property type="match status" value="1"/>
</dbReference>
<sequence length="262" mass="27295">MKSIHDFSRAKRARQRIALVTAYDVLAARTAAEADVDAILVGDSVAMVVHGHASTIHATVEMMALHTAAVRRGAPEMLVIADMPFLSVRGERGAAVEAAGVLLRAGANAVKIEGVAGHGEIIEHLVESGVPVMGHVGLTPQSYHQLGHRVQGREVKAAARIRAEAGALEAAGAFGVVLECVPSALARRISKERTIPTIGIGAGKGTDGQVLVWTDLLGLDAAFRPSFARAFADGHALTKDALNAYVRAVRTGAFPGAEETPA</sequence>
<evidence type="ECO:0000313" key="11">
    <source>
        <dbReference type="EMBL" id="QYM78377.1"/>
    </source>
</evidence>
<keyword evidence="7" id="KW-0963">Cytoplasm</keyword>
<protein>
    <recommendedName>
        <fullName evidence="7">3-methyl-2-oxobutanoate hydroxymethyltransferase</fullName>
        <ecNumber evidence="7">2.1.2.11</ecNumber>
    </recommendedName>
    <alternativeName>
        <fullName evidence="7">Ketopantoate hydroxymethyltransferase</fullName>
        <shortName evidence="7">KPHMT</shortName>
    </alternativeName>
</protein>
<dbReference type="GO" id="GO:0015940">
    <property type="term" value="P:pantothenate biosynthetic process"/>
    <property type="evidence" value="ECO:0007669"/>
    <property type="project" value="UniProtKB-UniRule"/>
</dbReference>
<evidence type="ECO:0000256" key="3">
    <source>
        <dbReference type="ARBA" id="ARBA00011424"/>
    </source>
</evidence>
<comment type="subunit">
    <text evidence="3 7">Homodecamer; pentamer of dimers.</text>
</comment>
<dbReference type="PANTHER" id="PTHR20881">
    <property type="entry name" value="3-METHYL-2-OXOBUTANOATE HYDROXYMETHYLTRANSFERASE"/>
    <property type="match status" value="1"/>
</dbReference>
<evidence type="ECO:0000256" key="1">
    <source>
        <dbReference type="ARBA" id="ARBA00005033"/>
    </source>
</evidence>
<feature type="binding site" evidence="7 9">
    <location>
        <position position="111"/>
    </location>
    <ligand>
        <name>3-methyl-2-oxobutanoate</name>
        <dbReference type="ChEBI" id="CHEBI:11851"/>
    </ligand>
</feature>
<dbReference type="Proteomes" id="UP000825051">
    <property type="component" value="Chromosome"/>
</dbReference>
<comment type="cofactor">
    <cofactor evidence="7 10">
        <name>Mg(2+)</name>
        <dbReference type="ChEBI" id="CHEBI:18420"/>
    </cofactor>
    <text evidence="7 10">Binds 1 Mg(2+) ion per subunit.</text>
</comment>
<dbReference type="InterPro" id="IPR040442">
    <property type="entry name" value="Pyrv_kinase-like_dom_sf"/>
</dbReference>
<evidence type="ECO:0000256" key="9">
    <source>
        <dbReference type="PIRSR" id="PIRSR000388-2"/>
    </source>
</evidence>
<keyword evidence="7 10" id="KW-0479">Metal-binding</keyword>
<feature type="binding site" evidence="7 9">
    <location>
        <begin position="43"/>
        <end position="44"/>
    </location>
    <ligand>
        <name>3-methyl-2-oxobutanoate</name>
        <dbReference type="ChEBI" id="CHEBI:11851"/>
    </ligand>
</feature>
<dbReference type="RefSeq" id="WP_220161481.1">
    <property type="nucleotide sequence ID" value="NZ_CP080507.1"/>
</dbReference>
<feature type="binding site" evidence="7 10">
    <location>
        <position position="82"/>
    </location>
    <ligand>
        <name>Mg(2+)</name>
        <dbReference type="ChEBI" id="CHEBI:18420"/>
    </ligand>
</feature>
<dbReference type="PIRSF" id="PIRSF000388">
    <property type="entry name" value="Pantoate_hydroxy_MeTrfase"/>
    <property type="match status" value="1"/>
</dbReference>
<comment type="pathway">
    <text evidence="1 7">Cofactor biosynthesis; (R)-pantothenate biosynthesis; (R)-pantoate from 3-methyl-2-oxobutanoate: step 1/2.</text>
</comment>
<dbReference type="NCBIfam" id="NF001452">
    <property type="entry name" value="PRK00311.1"/>
    <property type="match status" value="1"/>
</dbReference>
<dbReference type="GO" id="GO:0000287">
    <property type="term" value="F:magnesium ion binding"/>
    <property type="evidence" value="ECO:0007669"/>
    <property type="project" value="TreeGrafter"/>
</dbReference>
<dbReference type="GO" id="GO:0003864">
    <property type="term" value="F:3-methyl-2-oxobutanoate hydroxymethyltransferase activity"/>
    <property type="evidence" value="ECO:0007669"/>
    <property type="project" value="UniProtKB-UniRule"/>
</dbReference>
<evidence type="ECO:0000256" key="7">
    <source>
        <dbReference type="HAMAP-Rule" id="MF_00156"/>
    </source>
</evidence>
<dbReference type="InterPro" id="IPR015813">
    <property type="entry name" value="Pyrv/PenolPyrv_kinase-like_dom"/>
</dbReference>
<proteinExistence type="inferred from homology"/>
<dbReference type="InterPro" id="IPR003700">
    <property type="entry name" value="Pantoate_hydroxy_MeTrfase"/>
</dbReference>
<organism evidence="11 12">
    <name type="scientific">Horticoccus luteus</name>
    <dbReference type="NCBI Taxonomy" id="2862869"/>
    <lineage>
        <taxon>Bacteria</taxon>
        <taxon>Pseudomonadati</taxon>
        <taxon>Verrucomicrobiota</taxon>
        <taxon>Opitutia</taxon>
        <taxon>Opitutales</taxon>
        <taxon>Opitutaceae</taxon>
        <taxon>Horticoccus</taxon>
    </lineage>
</organism>
<dbReference type="UniPathway" id="UPA00028">
    <property type="reaction ID" value="UER00003"/>
</dbReference>
<dbReference type="KEGG" id="ole:K0B96_13880"/>
<dbReference type="GO" id="GO:0005737">
    <property type="term" value="C:cytoplasm"/>
    <property type="evidence" value="ECO:0007669"/>
    <property type="project" value="UniProtKB-SubCell"/>
</dbReference>
<comment type="similarity">
    <text evidence="2 7">Belongs to the PanB family.</text>
</comment>
<evidence type="ECO:0000256" key="2">
    <source>
        <dbReference type="ARBA" id="ARBA00008676"/>
    </source>
</evidence>
<comment type="function">
    <text evidence="6 7">Catalyzes the reversible reaction in which hydroxymethyl group from 5,10-methylenetetrahydrofolate is transferred onto alpha-ketoisovalerate to form ketopantoate.</text>
</comment>
<dbReference type="HAMAP" id="MF_00156">
    <property type="entry name" value="PanB"/>
    <property type="match status" value="1"/>
</dbReference>
<feature type="binding site" evidence="7 10">
    <location>
        <position position="43"/>
    </location>
    <ligand>
        <name>Mg(2+)</name>
        <dbReference type="ChEBI" id="CHEBI:18420"/>
    </ligand>
</feature>
<dbReference type="PANTHER" id="PTHR20881:SF0">
    <property type="entry name" value="3-METHYL-2-OXOBUTANOATE HYDROXYMETHYLTRANSFERASE"/>
    <property type="match status" value="1"/>
</dbReference>
<dbReference type="FunFam" id="3.20.20.60:FF:000003">
    <property type="entry name" value="3-methyl-2-oxobutanoate hydroxymethyltransferase"/>
    <property type="match status" value="1"/>
</dbReference>
<keyword evidence="5 7" id="KW-0808">Transferase</keyword>
<evidence type="ECO:0000256" key="4">
    <source>
        <dbReference type="ARBA" id="ARBA00022655"/>
    </source>
</evidence>
<comment type="catalytic activity">
    <reaction evidence="7">
        <text>(6R)-5,10-methylene-5,6,7,8-tetrahydrofolate + 3-methyl-2-oxobutanoate + H2O = 2-dehydropantoate + (6S)-5,6,7,8-tetrahydrofolate</text>
        <dbReference type="Rhea" id="RHEA:11824"/>
        <dbReference type="ChEBI" id="CHEBI:11561"/>
        <dbReference type="ChEBI" id="CHEBI:11851"/>
        <dbReference type="ChEBI" id="CHEBI:15377"/>
        <dbReference type="ChEBI" id="CHEBI:15636"/>
        <dbReference type="ChEBI" id="CHEBI:57453"/>
        <dbReference type="EC" id="2.1.2.11"/>
    </reaction>
</comment>